<dbReference type="RefSeq" id="WP_208036966.1">
    <property type="nucleotide sequence ID" value="NZ_CP071839.1"/>
</dbReference>
<name>A0ABX7THH5_STRCY</name>
<protein>
    <submittedName>
        <fullName evidence="2">Uncharacterized protein</fullName>
    </submittedName>
</protein>
<dbReference type="Proteomes" id="UP000663908">
    <property type="component" value="Chromosome"/>
</dbReference>
<proteinExistence type="predicted"/>
<sequence length="123" mass="14423">MFRRFGRPHNQTLLDVIGNPRREAHNARRQAEYEARERAYKEHLRRAAGQKRVEREARRLVCVHCGTRCADERWNAIAPSGWDAPRETHPHLCDDDSARHHRRTPSPTSPPRSPGTWLSRFRA</sequence>
<accession>A0ABX7THH5</accession>
<gene>
    <name evidence="2" type="ORF">S1361_01000</name>
</gene>
<reference evidence="2 3" key="1">
    <citation type="submission" date="2021-03" db="EMBL/GenBank/DDBJ databases">
        <title>Complete genome sequence of Streptomyces cyanogenus S136, producer of anticancer angucycline landomycin A.</title>
        <authorList>
            <person name="Hrab P."/>
            <person name="Ruckert C."/>
            <person name="Busche T."/>
            <person name="Ostash I."/>
            <person name="Kalinowski J."/>
            <person name="Fedorenko V."/>
            <person name="Yushchuk O."/>
            <person name="Ostash B."/>
        </authorList>
    </citation>
    <scope>NUCLEOTIDE SEQUENCE [LARGE SCALE GENOMIC DNA]</scope>
    <source>
        <strain evidence="2 3">S136</strain>
    </source>
</reference>
<keyword evidence="3" id="KW-1185">Reference proteome</keyword>
<evidence type="ECO:0000313" key="3">
    <source>
        <dbReference type="Proteomes" id="UP000663908"/>
    </source>
</evidence>
<dbReference type="EMBL" id="CP071839">
    <property type="protein sequence ID" value="QTD95897.1"/>
    <property type="molecule type" value="Genomic_DNA"/>
</dbReference>
<feature type="region of interest" description="Disordered" evidence="1">
    <location>
        <begin position="79"/>
        <end position="123"/>
    </location>
</feature>
<evidence type="ECO:0000313" key="2">
    <source>
        <dbReference type="EMBL" id="QTD95897.1"/>
    </source>
</evidence>
<organism evidence="2 3">
    <name type="scientific">Streptomyces cyanogenus</name>
    <dbReference type="NCBI Taxonomy" id="80860"/>
    <lineage>
        <taxon>Bacteria</taxon>
        <taxon>Bacillati</taxon>
        <taxon>Actinomycetota</taxon>
        <taxon>Actinomycetes</taxon>
        <taxon>Kitasatosporales</taxon>
        <taxon>Streptomycetaceae</taxon>
        <taxon>Streptomyces</taxon>
    </lineage>
</organism>
<evidence type="ECO:0000256" key="1">
    <source>
        <dbReference type="SAM" id="MobiDB-lite"/>
    </source>
</evidence>
<feature type="compositionally biased region" description="Basic and acidic residues" evidence="1">
    <location>
        <begin position="84"/>
        <end position="98"/>
    </location>
</feature>